<keyword evidence="4 5" id="KW-0472">Membrane</keyword>
<sequence>MNIALWIVAIVLGLAYTVGGIVKLTWPHERYAAKQPWAHDFSARQVNGIGVTETLGGLGLLLPGLLDIAPVLVPIAASAMALYMAGAATERVRRNEPKEFLGDLVFLAALLFVAWGRFGLVPWV</sequence>
<gene>
    <name evidence="6" type="ORF">FB381_1462</name>
</gene>
<feature type="transmembrane region" description="Helical" evidence="5">
    <location>
        <begin position="100"/>
        <end position="118"/>
    </location>
</feature>
<proteinExistence type="predicted"/>
<evidence type="ECO:0000313" key="7">
    <source>
        <dbReference type="Proteomes" id="UP000320209"/>
    </source>
</evidence>
<evidence type="ECO:0000256" key="3">
    <source>
        <dbReference type="ARBA" id="ARBA00022989"/>
    </source>
</evidence>
<dbReference type="InterPro" id="IPR032808">
    <property type="entry name" value="DoxX"/>
</dbReference>
<evidence type="ECO:0000256" key="5">
    <source>
        <dbReference type="SAM" id="Phobius"/>
    </source>
</evidence>
<name>A0A543A4Q4_9ACTN</name>
<evidence type="ECO:0000256" key="2">
    <source>
        <dbReference type="ARBA" id="ARBA00022692"/>
    </source>
</evidence>
<reference evidence="6 7" key="1">
    <citation type="submission" date="2019-06" db="EMBL/GenBank/DDBJ databases">
        <title>Sequencing the genomes of 1000 actinobacteria strains.</title>
        <authorList>
            <person name="Klenk H.-P."/>
        </authorList>
    </citation>
    <scope>NUCLEOTIDE SEQUENCE [LARGE SCALE GENOMIC DNA]</scope>
    <source>
        <strain evidence="6 7">DSM 25218</strain>
    </source>
</reference>
<evidence type="ECO:0000313" key="6">
    <source>
        <dbReference type="EMBL" id="TQL67581.1"/>
    </source>
</evidence>
<comment type="subcellular location">
    <subcellularLocation>
        <location evidence="1">Membrane</location>
        <topology evidence="1">Multi-pass membrane protein</topology>
    </subcellularLocation>
</comment>
<dbReference type="RefSeq" id="WP_141779668.1">
    <property type="nucleotide sequence ID" value="NZ_VFOV01000001.1"/>
</dbReference>
<keyword evidence="2 5" id="KW-0812">Transmembrane</keyword>
<dbReference type="Pfam" id="PF13564">
    <property type="entry name" value="DoxX_2"/>
    <property type="match status" value="1"/>
</dbReference>
<dbReference type="GO" id="GO:0016020">
    <property type="term" value="C:membrane"/>
    <property type="evidence" value="ECO:0007669"/>
    <property type="project" value="UniProtKB-SubCell"/>
</dbReference>
<protein>
    <submittedName>
        <fullName evidence="6">DoxX-like protein</fullName>
    </submittedName>
</protein>
<comment type="caution">
    <text evidence="6">The sequence shown here is derived from an EMBL/GenBank/DDBJ whole genome shotgun (WGS) entry which is preliminary data.</text>
</comment>
<evidence type="ECO:0000256" key="1">
    <source>
        <dbReference type="ARBA" id="ARBA00004141"/>
    </source>
</evidence>
<dbReference type="OrthoDB" id="3790625at2"/>
<dbReference type="Proteomes" id="UP000320209">
    <property type="component" value="Unassembled WGS sequence"/>
</dbReference>
<dbReference type="AlphaFoldDB" id="A0A543A4Q4"/>
<dbReference type="EMBL" id="VFOV01000001">
    <property type="protein sequence ID" value="TQL67581.1"/>
    <property type="molecule type" value="Genomic_DNA"/>
</dbReference>
<keyword evidence="3 5" id="KW-1133">Transmembrane helix</keyword>
<keyword evidence="7" id="KW-1185">Reference proteome</keyword>
<feature type="transmembrane region" description="Helical" evidence="5">
    <location>
        <begin position="68"/>
        <end position="88"/>
    </location>
</feature>
<accession>A0A543A4Q4</accession>
<evidence type="ECO:0000256" key="4">
    <source>
        <dbReference type="ARBA" id="ARBA00023136"/>
    </source>
</evidence>
<organism evidence="6 7">
    <name type="scientific">Nocardioides albertanoniae</name>
    <dbReference type="NCBI Taxonomy" id="1175486"/>
    <lineage>
        <taxon>Bacteria</taxon>
        <taxon>Bacillati</taxon>
        <taxon>Actinomycetota</taxon>
        <taxon>Actinomycetes</taxon>
        <taxon>Propionibacteriales</taxon>
        <taxon>Nocardioidaceae</taxon>
        <taxon>Nocardioides</taxon>
    </lineage>
</organism>